<dbReference type="CDD" id="cd13589">
    <property type="entry name" value="PBP2_polyamine_RpCGA009"/>
    <property type="match status" value="1"/>
</dbReference>
<evidence type="ECO:0000256" key="6">
    <source>
        <dbReference type="SAM" id="SignalP"/>
    </source>
</evidence>
<organism evidence="7 8">
    <name type="scientific">Rhizobium binae</name>
    <dbReference type="NCBI Taxonomy" id="1138190"/>
    <lineage>
        <taxon>Bacteria</taxon>
        <taxon>Pseudomonadati</taxon>
        <taxon>Pseudomonadota</taxon>
        <taxon>Alphaproteobacteria</taxon>
        <taxon>Hyphomicrobiales</taxon>
        <taxon>Rhizobiaceae</taxon>
        <taxon>Rhizobium/Agrobacterium group</taxon>
        <taxon>Rhizobium</taxon>
    </lineage>
</organism>
<evidence type="ECO:0000256" key="2">
    <source>
        <dbReference type="ARBA" id="ARBA00008520"/>
    </source>
</evidence>
<reference evidence="7 8" key="1">
    <citation type="submission" date="2024-06" db="EMBL/GenBank/DDBJ databases">
        <title>Genomic Encyclopedia of Type Strains, Phase IV (KMG-IV): sequencing the most valuable type-strain genomes for metagenomic binning, comparative biology and taxonomic classification.</title>
        <authorList>
            <person name="Goeker M."/>
        </authorList>
    </citation>
    <scope>NUCLEOTIDE SEQUENCE [LARGE SCALE GENOMIC DNA]</scope>
    <source>
        <strain evidence="7 8">DSM 29288</strain>
    </source>
</reference>
<comment type="similarity">
    <text evidence="2">Belongs to the bacterial solute-binding protein 1 family.</text>
</comment>
<dbReference type="PANTHER" id="PTHR30006:SF3">
    <property type="entry name" value="THIAMINE-BINDING PERIPLASMIC PROTEIN"/>
    <property type="match status" value="1"/>
</dbReference>
<keyword evidence="4 6" id="KW-0732">Signal</keyword>
<feature type="signal peptide" evidence="6">
    <location>
        <begin position="1"/>
        <end position="24"/>
    </location>
</feature>
<comment type="subcellular location">
    <subcellularLocation>
        <location evidence="1">Periplasm</location>
    </subcellularLocation>
</comment>
<dbReference type="RefSeq" id="WP_168297174.1">
    <property type="nucleotide sequence ID" value="NZ_CP071609.1"/>
</dbReference>
<dbReference type="InterPro" id="IPR006059">
    <property type="entry name" value="SBP"/>
</dbReference>
<dbReference type="Gene3D" id="3.40.190.10">
    <property type="entry name" value="Periplasmic binding protein-like II"/>
    <property type="match status" value="2"/>
</dbReference>
<keyword evidence="3" id="KW-0813">Transport</keyword>
<keyword evidence="8" id="KW-1185">Reference proteome</keyword>
<dbReference type="EMBL" id="JBEPMY010000015">
    <property type="protein sequence ID" value="MET3757126.1"/>
    <property type="molecule type" value="Genomic_DNA"/>
</dbReference>
<evidence type="ECO:0000256" key="1">
    <source>
        <dbReference type="ARBA" id="ARBA00004418"/>
    </source>
</evidence>
<name>A0ABV2MKY9_9HYPH</name>
<keyword evidence="5" id="KW-0574">Periplasm</keyword>
<evidence type="ECO:0000256" key="3">
    <source>
        <dbReference type="ARBA" id="ARBA00022448"/>
    </source>
</evidence>
<dbReference type="GeneID" id="91152675"/>
<dbReference type="Proteomes" id="UP001549077">
    <property type="component" value="Unassembled WGS sequence"/>
</dbReference>
<comment type="caution">
    <text evidence="7">The sequence shown here is derived from an EMBL/GenBank/DDBJ whole genome shotgun (WGS) entry which is preliminary data.</text>
</comment>
<evidence type="ECO:0000313" key="8">
    <source>
        <dbReference type="Proteomes" id="UP001549077"/>
    </source>
</evidence>
<gene>
    <name evidence="7" type="ORF">ABID08_004507</name>
</gene>
<evidence type="ECO:0000313" key="7">
    <source>
        <dbReference type="EMBL" id="MET3757126.1"/>
    </source>
</evidence>
<dbReference type="SUPFAM" id="SSF53850">
    <property type="entry name" value="Periplasmic binding protein-like II"/>
    <property type="match status" value="1"/>
</dbReference>
<accession>A0ABV2MKY9</accession>
<proteinExistence type="inferred from homology"/>
<protein>
    <submittedName>
        <fullName evidence="7">Spermidine/putrescine transport system substrate-binding protein</fullName>
    </submittedName>
</protein>
<dbReference type="Pfam" id="PF13416">
    <property type="entry name" value="SBP_bac_8"/>
    <property type="match status" value="1"/>
</dbReference>
<sequence>MTRPSLLAAIAIASLSTITTGAFAADQLVVASFGGAYTASQSKAFIEPYMAEKGAKVLTADYNGGLAELRSQVQSGNGAWDVIDLELQDALRACDDGLIEKIDASQLAPAADGTAAADDFLPGTLMDCGVGTIMWSNIIAYDKTKFQNGGPKTIADFFDLEKFPGKRGLSNKPNVNLEWALMADGVPNDKIYETLATEEGLNRAFAKLDTIKKDAVFWGAHAQAPQLLADGEVVMTAAANGRIYDAISKEHKPFEIVWDGQIWNLDVWAISKASKNKDAALDFVKFSTTGPRLADVTKYISYGPVRKSSQGLVPEAIRTNLPTYETNFKTSLANDLEFWADHQDEINQRWATWMAK</sequence>
<dbReference type="PANTHER" id="PTHR30006">
    <property type="entry name" value="THIAMINE-BINDING PERIPLASMIC PROTEIN-RELATED"/>
    <property type="match status" value="1"/>
</dbReference>
<evidence type="ECO:0000256" key="5">
    <source>
        <dbReference type="ARBA" id="ARBA00022764"/>
    </source>
</evidence>
<feature type="chain" id="PRO_5047418734" evidence="6">
    <location>
        <begin position="25"/>
        <end position="356"/>
    </location>
</feature>
<evidence type="ECO:0000256" key="4">
    <source>
        <dbReference type="ARBA" id="ARBA00022729"/>
    </source>
</evidence>